<comment type="catalytic activity">
    <reaction evidence="7">
        <text>L-threonyl-[protein] + ATP = O-phospho-L-threonyl-[protein] + ADP + H(+)</text>
        <dbReference type="Rhea" id="RHEA:46608"/>
        <dbReference type="Rhea" id="RHEA-COMP:11060"/>
        <dbReference type="Rhea" id="RHEA-COMP:11605"/>
        <dbReference type="ChEBI" id="CHEBI:15378"/>
        <dbReference type="ChEBI" id="CHEBI:30013"/>
        <dbReference type="ChEBI" id="CHEBI:30616"/>
        <dbReference type="ChEBI" id="CHEBI:61977"/>
        <dbReference type="ChEBI" id="CHEBI:456216"/>
        <dbReference type="EC" id="2.7.11.1"/>
    </reaction>
</comment>
<dbReference type="PANTHER" id="PTHR24363:SF0">
    <property type="entry name" value="SERINE_THREONINE KINASE LIKE DOMAIN CONTAINING 1"/>
    <property type="match status" value="1"/>
</dbReference>
<dbReference type="SMART" id="SM00220">
    <property type="entry name" value="S_TKc"/>
    <property type="match status" value="1"/>
</dbReference>
<dbReference type="Gene3D" id="3.40.190.10">
    <property type="entry name" value="Periplasmic binding protein-like II"/>
    <property type="match status" value="2"/>
</dbReference>
<name>A0A9P1NXP0_9CYAN</name>
<evidence type="ECO:0000259" key="10">
    <source>
        <dbReference type="PROSITE" id="PS50011"/>
    </source>
</evidence>
<dbReference type="GO" id="GO:0004674">
    <property type="term" value="F:protein serine/threonine kinase activity"/>
    <property type="evidence" value="ECO:0007669"/>
    <property type="project" value="UniProtKB-KW"/>
</dbReference>
<gene>
    <name evidence="11" type="ORF">ARTHRO_11592</name>
</gene>
<proteinExistence type="predicted"/>
<sequence length="695" mass="77257">MQTPLNNQHQLINGRYQVIQSLGTGSFGKVFLAQDTQMPLQQHYVIKQLKRQVQRQFNNIVKERFRQEAATLQTLGQHNQIPRLYAYFEELNKFYLVQEYIEGETLEAKVQREGKLSESAVREILTSLLGVLQYIHSKQIVHRDIKPDNIILRQEDGKPVLIDFGAVKEAMSTQLNTQGNAVNSIIIGTPGFMASEQAIGRPVYSSDLYSLGLTAIYMLTGKLPQDLAMDPGTAEILWRQDAPEVSVGLANVLDKAVRSHAGDRYSSAKEMLDALKSLTDTYMQPDNNNIPAPAPQPTSTSTKRGLLVLSTIVSLVVLGLGWRSLPYLWKPKVQAQSLTIGSLSNPKYNTDLVDYLRQELIPSNFIDFFLGKKVDLAIDGDHNLPYQEAKDRIAKKEWDVVFTLSPIISVAAKDNSYTFAALMFPEGPPYYYSALYVRADSPIQSINDITPSTVIALGGFNSASSFYMPVYDLYGKTLTVDMGHRGQNIREMVRTGKADLGAGALGDTVKNDPDIRIIHLSRAIPGAGVYLSPELSESDRKVIERVLLNAPPDLQKQANYGPGSEPDYTNFRGIIRRTEEILVCSNFRQNPVNFFCGTGVGTVPTTVNHGGNEIRGRVNGWRRPTVDTVWLNLMAEGNQLYRVVVSSQILNQVPGATNLLELQNKEIKVMGVVPNQIGDGILELNIQNSMELEVL</sequence>
<dbReference type="PROSITE" id="PS00108">
    <property type="entry name" value="PROTEIN_KINASE_ST"/>
    <property type="match status" value="1"/>
</dbReference>
<feature type="binding site" evidence="9">
    <location>
        <position position="47"/>
    </location>
    <ligand>
        <name>ATP</name>
        <dbReference type="ChEBI" id="CHEBI:30616"/>
    </ligand>
</feature>
<evidence type="ECO:0000256" key="7">
    <source>
        <dbReference type="ARBA" id="ARBA00047899"/>
    </source>
</evidence>
<dbReference type="Pfam" id="PF12974">
    <property type="entry name" value="Phosphonate-bd"/>
    <property type="match status" value="1"/>
</dbReference>
<dbReference type="GO" id="GO:0005524">
    <property type="term" value="F:ATP binding"/>
    <property type="evidence" value="ECO:0007669"/>
    <property type="project" value="UniProtKB-UniRule"/>
</dbReference>
<dbReference type="AlphaFoldDB" id="A0A9P1NXP0"/>
<dbReference type="SUPFAM" id="SSF56112">
    <property type="entry name" value="Protein kinase-like (PK-like)"/>
    <property type="match status" value="1"/>
</dbReference>
<dbReference type="PANTHER" id="PTHR24363">
    <property type="entry name" value="SERINE/THREONINE PROTEIN KINASE"/>
    <property type="match status" value="1"/>
</dbReference>
<dbReference type="InterPro" id="IPR017441">
    <property type="entry name" value="Protein_kinase_ATP_BS"/>
</dbReference>
<dbReference type="PROSITE" id="PS00107">
    <property type="entry name" value="PROTEIN_KINASE_ATP"/>
    <property type="match status" value="1"/>
</dbReference>
<reference evidence="11 12" key="1">
    <citation type="submission" date="2014-02" db="EMBL/GenBank/DDBJ databases">
        <authorList>
            <person name="Genoscope - CEA"/>
        </authorList>
    </citation>
    <scope>NUCLEOTIDE SEQUENCE [LARGE SCALE GENOMIC DNA]</scope>
    <source>
        <strain evidence="11 12">PCC 8005</strain>
    </source>
</reference>
<dbReference type="PROSITE" id="PS50011">
    <property type="entry name" value="PROTEIN_KINASE_DOM"/>
    <property type="match status" value="1"/>
</dbReference>
<keyword evidence="6 9" id="KW-0067">ATP-binding</keyword>
<dbReference type="EMBL" id="FO818640">
    <property type="protein sequence ID" value="CDM93918.1"/>
    <property type="molecule type" value="Genomic_DNA"/>
</dbReference>
<keyword evidence="4 9" id="KW-0547">Nucleotide-binding</keyword>
<evidence type="ECO:0000256" key="2">
    <source>
        <dbReference type="ARBA" id="ARBA00022527"/>
    </source>
</evidence>
<dbReference type="CDD" id="cd14014">
    <property type="entry name" value="STKc_PknB_like"/>
    <property type="match status" value="1"/>
</dbReference>
<protein>
    <recommendedName>
        <fullName evidence="1">non-specific serine/threonine protein kinase</fullName>
        <ecNumber evidence="1">2.7.11.1</ecNumber>
    </recommendedName>
</protein>
<dbReference type="InterPro" id="IPR011009">
    <property type="entry name" value="Kinase-like_dom_sf"/>
</dbReference>
<keyword evidence="5 11" id="KW-0418">Kinase</keyword>
<keyword evidence="3" id="KW-0808">Transferase</keyword>
<dbReference type="SUPFAM" id="SSF53850">
    <property type="entry name" value="Periplasmic binding protein-like II"/>
    <property type="match status" value="1"/>
</dbReference>
<evidence type="ECO:0000256" key="3">
    <source>
        <dbReference type="ARBA" id="ARBA00022679"/>
    </source>
</evidence>
<feature type="domain" description="Protein kinase" evidence="10">
    <location>
        <begin position="16"/>
        <end position="283"/>
    </location>
</feature>
<evidence type="ECO:0000256" key="4">
    <source>
        <dbReference type="ARBA" id="ARBA00022741"/>
    </source>
</evidence>
<keyword evidence="12" id="KW-1185">Reference proteome</keyword>
<organism evidence="11 12">
    <name type="scientific">Limnospira indica PCC 8005</name>
    <dbReference type="NCBI Taxonomy" id="376219"/>
    <lineage>
        <taxon>Bacteria</taxon>
        <taxon>Bacillati</taxon>
        <taxon>Cyanobacteriota</taxon>
        <taxon>Cyanophyceae</taxon>
        <taxon>Oscillatoriophycideae</taxon>
        <taxon>Oscillatoriales</taxon>
        <taxon>Sirenicapillariaceae</taxon>
        <taxon>Limnospira</taxon>
    </lineage>
</organism>
<dbReference type="Pfam" id="PF00069">
    <property type="entry name" value="Pkinase"/>
    <property type="match status" value="1"/>
</dbReference>
<keyword evidence="2" id="KW-0723">Serine/threonine-protein kinase</keyword>
<dbReference type="EC" id="2.7.11.1" evidence="1"/>
<evidence type="ECO:0000256" key="6">
    <source>
        <dbReference type="ARBA" id="ARBA00022840"/>
    </source>
</evidence>
<dbReference type="InterPro" id="IPR008271">
    <property type="entry name" value="Ser/Thr_kinase_AS"/>
</dbReference>
<dbReference type="RefSeq" id="WP_008049247.1">
    <property type="nucleotide sequence ID" value="NZ_FO818640.1"/>
</dbReference>
<evidence type="ECO:0000256" key="9">
    <source>
        <dbReference type="PROSITE-ProRule" id="PRU10141"/>
    </source>
</evidence>
<comment type="catalytic activity">
    <reaction evidence="8">
        <text>L-seryl-[protein] + ATP = O-phospho-L-seryl-[protein] + ADP + H(+)</text>
        <dbReference type="Rhea" id="RHEA:17989"/>
        <dbReference type="Rhea" id="RHEA-COMP:9863"/>
        <dbReference type="Rhea" id="RHEA-COMP:11604"/>
        <dbReference type="ChEBI" id="CHEBI:15378"/>
        <dbReference type="ChEBI" id="CHEBI:29999"/>
        <dbReference type="ChEBI" id="CHEBI:30616"/>
        <dbReference type="ChEBI" id="CHEBI:83421"/>
        <dbReference type="ChEBI" id="CHEBI:456216"/>
        <dbReference type="EC" id="2.7.11.1"/>
    </reaction>
</comment>
<evidence type="ECO:0000313" key="11">
    <source>
        <dbReference type="EMBL" id="CDM93918.1"/>
    </source>
</evidence>
<dbReference type="Proteomes" id="UP000032946">
    <property type="component" value="Chromosome"/>
</dbReference>
<evidence type="ECO:0000313" key="12">
    <source>
        <dbReference type="Proteomes" id="UP000032946"/>
    </source>
</evidence>
<dbReference type="InterPro" id="IPR000719">
    <property type="entry name" value="Prot_kinase_dom"/>
</dbReference>
<accession>A0A9P1NXP0</accession>
<evidence type="ECO:0000256" key="5">
    <source>
        <dbReference type="ARBA" id="ARBA00022777"/>
    </source>
</evidence>
<dbReference type="Gene3D" id="1.10.510.10">
    <property type="entry name" value="Transferase(Phosphotransferase) domain 1"/>
    <property type="match status" value="1"/>
</dbReference>
<evidence type="ECO:0000256" key="1">
    <source>
        <dbReference type="ARBA" id="ARBA00012513"/>
    </source>
</evidence>
<evidence type="ECO:0000256" key="8">
    <source>
        <dbReference type="ARBA" id="ARBA00048679"/>
    </source>
</evidence>